<gene>
    <name evidence="17" type="primary">myoJ</name>
    <name evidence="17" type="ORF">DFA_06385</name>
</gene>
<dbReference type="GO" id="GO:0042641">
    <property type="term" value="C:actomyosin"/>
    <property type="evidence" value="ECO:0007669"/>
    <property type="project" value="EnsemblProtists"/>
</dbReference>
<proteinExistence type="inferred from homology"/>
<keyword evidence="18" id="KW-1185">Reference proteome</keyword>
<evidence type="ECO:0000256" key="1">
    <source>
        <dbReference type="ARBA" id="ARBA00022729"/>
    </source>
</evidence>
<evidence type="ECO:0000256" key="8">
    <source>
        <dbReference type="ARBA" id="ARBA00023175"/>
    </source>
</evidence>
<reference evidence="18" key="1">
    <citation type="journal article" date="2011" name="Genome Res.">
        <title>Phylogeny-wide analysis of social amoeba genomes highlights ancient origins for complex intercellular communication.</title>
        <authorList>
            <person name="Heidel A.J."/>
            <person name="Lawal H.M."/>
            <person name="Felder M."/>
            <person name="Schilde C."/>
            <person name="Helps N.R."/>
            <person name="Tunggal B."/>
            <person name="Rivero F."/>
            <person name="John U."/>
            <person name="Schleicher M."/>
            <person name="Eichinger L."/>
            <person name="Platzer M."/>
            <person name="Noegel A.A."/>
            <person name="Schaap P."/>
            <person name="Gloeckner G."/>
        </authorList>
    </citation>
    <scope>NUCLEOTIDE SEQUENCE [LARGE SCALE GENOMIC DNA]</scope>
    <source>
        <strain evidence="18">SH3</strain>
    </source>
</reference>
<dbReference type="KEGG" id="dfa:DFA_06385"/>
<dbReference type="GO" id="GO:0007015">
    <property type="term" value="P:actin filament organization"/>
    <property type="evidence" value="ECO:0007669"/>
    <property type="project" value="TreeGrafter"/>
</dbReference>
<sequence>MKIINFGVGQAQQQQPATDKSPCVYNDTSTGFYYNLTSLKYILKRGINGVLIFFGLIFRTQYFSVSVGDDKYWRLSFSVCSTNPDCSVADHSNGVMSCKRWGDSLPSTDITSLIGTAVFQDLNNTQGGSLGTMIKSYNPQSNGGGCDNNTYRLSLLLVCGDVRTVYCSQPTTCNYTCYLIDPAACPTKIYHFNISTTVIAICSGTTDKFNTYNCDIVNNGKTNSYVALYFHGSQGNATLYKGGEFKPSPDQPQNIWQYTRAIKPGQKVKTQYKLPNSIVQGQNGSFVVIESIPSSVLDSSNSSSSSSLSSDTPNTTTATATTDTTNPETLPSCGTSFILNSFQFTTIILIVVMILHQQRRRRSIMGTTTNGGATTPPLSLIEYHEGMGVWIPDATLEWIAGDVVSYNSDNGEVVVRVEIEEEGEKEITVPNNKIYLQNPDILEGIDDLAGLSHLHEAAILHNLHHRYNLDQIYTYIGKILIAINPYQSLPLYGREMISAYYGKQLGALSPHVYAVAEDAFKDMRYDGTSQSILVSGESGAGKTETTKFLLQYFAAMGNMVSHQQGGSSASSTPSLSGSSSSIPHLNINSNNNNGSSGNPPQSPSSKKTTSSEKSIEERVLESTPLLEAFGNAKTLRNDNSSRFGKFIEIHFNELGSIIGAKILTYLLEKSRLVRQVYNERNYHIFYQLLAGANDELRESLYLMNAQDYYYLNQSQCFEIDGVDDSDMFQRTCHAMGVAGINTQDQENIFKILSVVLLLGNIVFMEEANDGSSIDEGASGGALEKIATLLGTSAVELSKTFLTRKVVSGKEVFTTANTKERAENARDSLSMLLYGLMFDWLVVKINAAMSAQQKSKSFIGILDIYGFESFAVNGFEQFCINYANEKLQQVFNQHVFKEEQQEYIKEKIDWSYIDFNDNQDTLDLIEKRPMCILSLLDEESMFPKSTGATFATKLYSKLTSHAKFEKPRFSGTAFTINHYAGRVTYETDQFLDKNKDFIIPEQISLLQRSQTGFVKTILSTSNDRLGGGGGAQQNNPNKPSSAAASSSMKFSSVGSQFSTSLATLMKTIGTTSPHYVRCVKPNPDKAPHTFNKHDVIHQLRCGGVMESVRICCAGFPTRRTLVDFYPRYKILYPASAQVAKAIRGTQSTSKDPKDVNAVKQAQVRALLEGIELSDDKYKLGTTKVFLRAGQLAALENMRMDKLNGSATTIQTAWRKYICAKQYRALLRAAVTIQNKIRSQLARNQLAHLQRNHAAKVIQTAYRGYIKRRDYQRQKHAAVVLQSALRKMSSRHELQEKKTMQAATYLQAIIRACNDRRDTSRRLRGIVRLQAKWRGKMARKEYKDLRIEARSLKTVQEAKNQLQAKLEEIQWRLTTEQRAKQHIEETKIKMEKQLEQIQSTHDHVLLELSEYKSKSESLETSNTSMSDELTVLRKELEETRQTLSEHVGSLKKLEREKLDSTETIKSVSEELATVKQQYEETSTTKQQLEQSLKELKSSTTDHIKDLESRLGEKTMDCGVATGEVASLRKQVERLEEETATVGHMRDTIQRSFDELVGENASLRDEMERTRGVAGDEYDRVVAIKESTEKELHSTLENVSTLQATVERHQQQHAADTVSWKSTEEGMKQQINQLVNGGDELRLKLSQKEQEHVQLVEKYKKIKGKLENVEQDSRVASTDNEKIKMARQLLEDEKGLLNQQITSAKLEKEKLEVTNQHQKEKITQIKQTLEQSTLESNRIKNDLSNRENDIAKLNLETSDLKNQIARQSKEILELSSSSQIEKSKSDLGIVQYERTISDQKQEMEKQQSTIKQYDRDLVSARENQARLEMEIKQLTSLKERFENEFFVATTQNSSSAQESVYLKEVTTQMQQNQTRLEKELEDKKQVINRLEDERDDIVKKHDILNVQFDQVTEQLTLVKSGFESLKNVKLRSKKEKIQALETNVSQLSQEILQLKNAGTQNQDSIHLGQEQIKKSKEKYHQIKQQLQTQKETAIKLESENSILRQQQSFVEQSFNETKMRNADLSELVLINKQKVELAQSDMERLASIKSSEMENLRTNSNQEIESLRATLDSLQVSEQATSAKLAALEREREQLADEKSSVQEQSAGMESELEQLRQENAQLRHQAFEEKKSRRKSVEIQQVLEDAKVVQSGEITTLKQNVEQLQSEKDEWKNERLKMMDVVERMTRERDAFEQKYQQYNDKFKAVDFRLRNFQSLEEIINYKESDWEKLARNAGNQEVPTKMLSNFLLSCKLEHSTLACQLWYHQISYWKCFERSEPYIFKGIIKSILEFTRNHHDELDLTAYLLACTSLLLYVFQAKLPTGKTTIMPSIPSIADIEDTENILESESSANPSAQFIDLLHQSVGRSYGMAFKTVISKLQPLIEGSILNENYNRKSVGVSSISLHSSNSNIQSAPLLQIDHVTSHLFSIISLFQQKWIHFSLSQQFFSQIFHWIGITIFNGIMLRQAFCTESFALHLKSKIDYLVKWANEIGDVWVGPVDSAFVIVKEIIAVLTNKDKEKFADEKYRKTVCPSINANQLKQVLSMFSPTEFGKKVSAKTLNSFSTNKLPISLNQPIIMDEKKLFAFPIKSLHYFEKDDINNMSIPLSIRYSIETEIKNISYRLTEE</sequence>
<dbReference type="GO" id="GO:0051015">
    <property type="term" value="F:actin filament binding"/>
    <property type="evidence" value="ECO:0007669"/>
    <property type="project" value="EnsemblProtists"/>
</dbReference>
<dbReference type="Pfam" id="PF00063">
    <property type="entry name" value="Myosin_head"/>
    <property type="match status" value="1"/>
</dbReference>
<evidence type="ECO:0000313" key="17">
    <source>
        <dbReference type="EMBL" id="EGG24237.1"/>
    </source>
</evidence>
<dbReference type="PROSITE" id="PS51914">
    <property type="entry name" value="MRH"/>
    <property type="match status" value="1"/>
</dbReference>
<dbReference type="Pfam" id="PF01843">
    <property type="entry name" value="DIL"/>
    <property type="match status" value="1"/>
</dbReference>
<dbReference type="STRING" id="1054147.F4PIV1"/>
<evidence type="ECO:0000259" key="16">
    <source>
        <dbReference type="PROSITE" id="PS51914"/>
    </source>
</evidence>
<dbReference type="Gene3D" id="1.10.10.820">
    <property type="match status" value="1"/>
</dbReference>
<dbReference type="SUPFAM" id="SSF52540">
    <property type="entry name" value="P-loop containing nucleoside triphosphate hydrolases"/>
    <property type="match status" value="2"/>
</dbReference>
<dbReference type="GeneID" id="14876234"/>
<feature type="coiled-coil region" evidence="11">
    <location>
        <begin position="2054"/>
        <end position="2200"/>
    </location>
</feature>
<evidence type="ECO:0000256" key="11">
    <source>
        <dbReference type="SAM" id="Coils"/>
    </source>
</evidence>
<evidence type="ECO:0000256" key="12">
    <source>
        <dbReference type="SAM" id="MobiDB-lite"/>
    </source>
</evidence>
<dbReference type="SMART" id="SM01132">
    <property type="entry name" value="DIL"/>
    <property type="match status" value="1"/>
</dbReference>
<evidence type="ECO:0000259" key="14">
    <source>
        <dbReference type="PROSITE" id="PS51456"/>
    </source>
</evidence>
<dbReference type="GO" id="GO:0033275">
    <property type="term" value="P:actin-myosin filament sliding"/>
    <property type="evidence" value="ECO:0007669"/>
    <property type="project" value="EnsemblProtists"/>
</dbReference>
<evidence type="ECO:0000256" key="2">
    <source>
        <dbReference type="ARBA" id="ARBA00022737"/>
    </source>
</evidence>
<dbReference type="OrthoDB" id="6108017at2759"/>
<dbReference type="GO" id="GO:0005524">
    <property type="term" value="F:ATP binding"/>
    <property type="evidence" value="ECO:0007669"/>
    <property type="project" value="UniProtKB-UniRule"/>
</dbReference>
<dbReference type="RefSeq" id="XP_004362088.1">
    <property type="nucleotide sequence ID" value="XM_004362031.1"/>
</dbReference>
<feature type="domain" description="Myosin motor" evidence="14">
    <location>
        <begin position="443"/>
        <end position="1198"/>
    </location>
</feature>
<dbReference type="PROSITE" id="PS50096">
    <property type="entry name" value="IQ"/>
    <property type="match status" value="5"/>
</dbReference>
<dbReference type="GO" id="GO:0140027">
    <property type="term" value="P:contractile vacuole localization"/>
    <property type="evidence" value="ECO:0007669"/>
    <property type="project" value="EnsemblProtists"/>
</dbReference>
<evidence type="ECO:0000259" key="13">
    <source>
        <dbReference type="PROSITE" id="PS51126"/>
    </source>
</evidence>
<keyword evidence="6 10" id="KW-0518">Myosin</keyword>
<keyword evidence="2" id="KW-0677">Repeat</keyword>
<dbReference type="PROSITE" id="PS51844">
    <property type="entry name" value="SH3_LIKE"/>
    <property type="match status" value="1"/>
</dbReference>
<dbReference type="PRINTS" id="PR00193">
    <property type="entry name" value="MYOSINHEAVY"/>
</dbReference>
<dbReference type="InterPro" id="IPR000048">
    <property type="entry name" value="IQ_motif_EF-hand-BS"/>
</dbReference>
<name>F4PIV1_CACFS</name>
<dbReference type="PROSITE" id="PS51456">
    <property type="entry name" value="MYOSIN_MOTOR"/>
    <property type="match status" value="1"/>
</dbReference>
<dbReference type="Gene3D" id="1.10.287.1490">
    <property type="match status" value="1"/>
</dbReference>
<feature type="region of interest" description="Actin-binding" evidence="10">
    <location>
        <begin position="1060"/>
        <end position="1082"/>
    </location>
</feature>
<dbReference type="PANTHER" id="PTHR13140:SF706">
    <property type="entry name" value="DILUTE CLASS UNCONVENTIONAL MYOSIN, ISOFORM C"/>
    <property type="match status" value="1"/>
</dbReference>
<keyword evidence="4 10" id="KW-0067">ATP-binding</keyword>
<dbReference type="Gene3D" id="1.20.120.720">
    <property type="entry name" value="Myosin VI head, motor domain, U50 subdomain"/>
    <property type="match status" value="1"/>
</dbReference>
<keyword evidence="5 11" id="KW-0175">Coiled coil</keyword>
<protein>
    <submittedName>
        <fullName evidence="17">Myosin-5b</fullName>
    </submittedName>
</protein>
<feature type="binding site" evidence="10">
    <location>
        <begin position="536"/>
        <end position="543"/>
    </location>
    <ligand>
        <name>ATP</name>
        <dbReference type="ChEBI" id="CHEBI:30616"/>
    </ligand>
</feature>
<evidence type="ECO:0000256" key="10">
    <source>
        <dbReference type="PROSITE-ProRule" id="PRU00782"/>
    </source>
</evidence>
<feature type="region of interest" description="Disordered" evidence="12">
    <location>
        <begin position="1023"/>
        <end position="1044"/>
    </location>
</feature>
<evidence type="ECO:0000313" key="18">
    <source>
        <dbReference type="Proteomes" id="UP000007797"/>
    </source>
</evidence>
<feature type="compositionally biased region" description="Low complexity" evidence="12">
    <location>
        <begin position="297"/>
        <end position="327"/>
    </location>
</feature>
<keyword evidence="3 10" id="KW-0547">Nucleotide-binding</keyword>
<dbReference type="GO" id="GO:0031164">
    <property type="term" value="C:contractile vacuolar membrane"/>
    <property type="evidence" value="ECO:0007669"/>
    <property type="project" value="EnsemblProtists"/>
</dbReference>
<dbReference type="GO" id="GO:0000146">
    <property type="term" value="F:microfilament motor activity"/>
    <property type="evidence" value="ECO:0007669"/>
    <property type="project" value="EnsemblProtists"/>
</dbReference>
<dbReference type="GO" id="GO:0043531">
    <property type="term" value="F:ADP binding"/>
    <property type="evidence" value="ECO:0007669"/>
    <property type="project" value="EnsemblProtists"/>
</dbReference>
<keyword evidence="1" id="KW-0732">Signal</keyword>
<evidence type="ECO:0000256" key="3">
    <source>
        <dbReference type="ARBA" id="ARBA00022741"/>
    </source>
</evidence>
<feature type="compositionally biased region" description="Low complexity" evidence="12">
    <location>
        <begin position="565"/>
        <end position="608"/>
    </location>
</feature>
<feature type="domain" description="MRH" evidence="16">
    <location>
        <begin position="21"/>
        <end position="187"/>
    </location>
</feature>
<dbReference type="Gene3D" id="1.20.58.530">
    <property type="match status" value="1"/>
</dbReference>
<keyword evidence="8 10" id="KW-0505">Motor protein</keyword>
<dbReference type="PROSITE" id="PS51126">
    <property type="entry name" value="DILUTE"/>
    <property type="match status" value="1"/>
</dbReference>
<dbReference type="Gene3D" id="1.20.5.190">
    <property type="match status" value="3"/>
</dbReference>
<dbReference type="OMA" id="TEKMECY"/>
<evidence type="ECO:0000256" key="9">
    <source>
        <dbReference type="ARBA" id="ARBA00023203"/>
    </source>
</evidence>
<dbReference type="GO" id="GO:0016459">
    <property type="term" value="C:myosin complex"/>
    <property type="evidence" value="ECO:0007669"/>
    <property type="project" value="UniProtKB-KW"/>
</dbReference>
<feature type="domain" description="Myosin N-terminal SH3-like" evidence="15">
    <location>
        <begin position="384"/>
        <end position="439"/>
    </location>
</feature>
<dbReference type="Pfam" id="PF00612">
    <property type="entry name" value="IQ"/>
    <property type="match status" value="3"/>
</dbReference>
<dbReference type="Gene3D" id="2.70.130.10">
    <property type="entry name" value="Mannose-6-phosphate receptor binding domain"/>
    <property type="match status" value="1"/>
</dbReference>
<dbReference type="InterPro" id="IPR004009">
    <property type="entry name" value="SH3_Myosin"/>
</dbReference>
<dbReference type="InterPro" id="IPR027417">
    <property type="entry name" value="P-loop_NTPase"/>
</dbReference>
<feature type="compositionally biased region" description="Basic and acidic residues" evidence="12">
    <location>
        <begin position="609"/>
        <end position="618"/>
    </location>
</feature>
<evidence type="ECO:0000256" key="5">
    <source>
        <dbReference type="ARBA" id="ARBA00023054"/>
    </source>
</evidence>
<dbReference type="FunFam" id="1.10.10.820:FF:000001">
    <property type="entry name" value="Myosin heavy chain"/>
    <property type="match status" value="1"/>
</dbReference>
<feature type="region of interest" description="Disordered" evidence="12">
    <location>
        <begin position="297"/>
        <end position="329"/>
    </location>
</feature>
<dbReference type="InterPro" id="IPR009011">
    <property type="entry name" value="Man6P_isomerase_rcpt-bd_dom_sf"/>
</dbReference>
<dbReference type="PANTHER" id="PTHR13140">
    <property type="entry name" value="MYOSIN"/>
    <property type="match status" value="1"/>
</dbReference>
<dbReference type="InterPro" id="IPR002710">
    <property type="entry name" value="Dilute_dom"/>
</dbReference>
<feature type="domain" description="Dilute" evidence="13">
    <location>
        <begin position="2339"/>
        <end position="2568"/>
    </location>
</feature>
<dbReference type="InterPro" id="IPR044865">
    <property type="entry name" value="MRH_dom"/>
</dbReference>
<feature type="coiled-coil region" evidence="11">
    <location>
        <begin position="1642"/>
        <end position="2003"/>
    </location>
</feature>
<dbReference type="Gene3D" id="6.20.240.20">
    <property type="match status" value="1"/>
</dbReference>
<accession>F4PIV1</accession>
<dbReference type="InterPro" id="IPR036961">
    <property type="entry name" value="Kinesin_motor_dom_sf"/>
</dbReference>
<dbReference type="EMBL" id="GL883007">
    <property type="protein sequence ID" value="EGG24237.1"/>
    <property type="molecule type" value="Genomic_DNA"/>
</dbReference>
<feature type="coiled-coil region" evidence="11">
    <location>
        <begin position="1350"/>
        <end position="1535"/>
    </location>
</feature>
<comment type="similarity">
    <text evidence="10">Belongs to the TRAFAC class myosin-kinesin ATPase superfamily. Myosin family.</text>
</comment>
<dbReference type="SMART" id="SM00242">
    <property type="entry name" value="MYSc"/>
    <property type="match status" value="1"/>
</dbReference>
<keyword evidence="9 10" id="KW-0009">Actin-binding</keyword>
<dbReference type="CDD" id="cd00124">
    <property type="entry name" value="MYSc"/>
    <property type="match status" value="1"/>
</dbReference>
<organism evidence="17 18">
    <name type="scientific">Cavenderia fasciculata</name>
    <name type="common">Slime mold</name>
    <name type="synonym">Dictyostelium fasciculatum</name>
    <dbReference type="NCBI Taxonomy" id="261658"/>
    <lineage>
        <taxon>Eukaryota</taxon>
        <taxon>Amoebozoa</taxon>
        <taxon>Evosea</taxon>
        <taxon>Eumycetozoa</taxon>
        <taxon>Dictyostelia</taxon>
        <taxon>Acytosteliales</taxon>
        <taxon>Cavenderiaceae</taxon>
        <taxon>Cavenderia</taxon>
    </lineage>
</organism>
<keyword evidence="7" id="KW-1015">Disulfide bond</keyword>
<evidence type="ECO:0000256" key="6">
    <source>
        <dbReference type="ARBA" id="ARBA00023123"/>
    </source>
</evidence>
<evidence type="ECO:0000256" key="7">
    <source>
        <dbReference type="ARBA" id="ARBA00023157"/>
    </source>
</evidence>
<dbReference type="SMART" id="SM00015">
    <property type="entry name" value="IQ"/>
    <property type="match status" value="5"/>
</dbReference>
<evidence type="ECO:0000259" key="15">
    <source>
        <dbReference type="PROSITE" id="PS51844"/>
    </source>
</evidence>
<feature type="region of interest" description="Disordered" evidence="12">
    <location>
        <begin position="563"/>
        <end position="618"/>
    </location>
</feature>
<dbReference type="Gene3D" id="3.40.850.10">
    <property type="entry name" value="Kinesin motor domain"/>
    <property type="match status" value="1"/>
</dbReference>
<evidence type="ECO:0000256" key="4">
    <source>
        <dbReference type="ARBA" id="ARBA00022840"/>
    </source>
</evidence>
<dbReference type="InterPro" id="IPR001609">
    <property type="entry name" value="Myosin_head_motor_dom-like"/>
</dbReference>
<dbReference type="Proteomes" id="UP000007797">
    <property type="component" value="Unassembled WGS sequence"/>
</dbReference>